<dbReference type="PRINTS" id="PR00793">
    <property type="entry name" value="PROAMNOPTASE"/>
</dbReference>
<organism evidence="3 4">
    <name type="scientific">Rhodocytophaga aerolata</name>
    <dbReference type="NCBI Taxonomy" id="455078"/>
    <lineage>
        <taxon>Bacteria</taxon>
        <taxon>Pseudomonadati</taxon>
        <taxon>Bacteroidota</taxon>
        <taxon>Cytophagia</taxon>
        <taxon>Cytophagales</taxon>
        <taxon>Rhodocytophagaceae</taxon>
        <taxon>Rhodocytophaga</taxon>
    </lineage>
</organism>
<dbReference type="InterPro" id="IPR022742">
    <property type="entry name" value="Hydrolase_4"/>
</dbReference>
<comment type="caution">
    <text evidence="3">The sequence shown here is derived from an EMBL/GenBank/DDBJ whole genome shotgun (WGS) entry which is preliminary data.</text>
</comment>
<gene>
    <name evidence="3" type="ORF">Q0590_34140</name>
</gene>
<dbReference type="EMBL" id="JAUKPO010000055">
    <property type="protein sequence ID" value="MDO1451366.1"/>
    <property type="molecule type" value="Genomic_DNA"/>
</dbReference>
<evidence type="ECO:0000313" key="3">
    <source>
        <dbReference type="EMBL" id="MDO1451366.1"/>
    </source>
</evidence>
<dbReference type="Proteomes" id="UP001168528">
    <property type="component" value="Unassembled WGS sequence"/>
</dbReference>
<dbReference type="PANTHER" id="PTHR42886:SF29">
    <property type="entry name" value="PUMMELIG, ISOFORM A"/>
    <property type="match status" value="1"/>
</dbReference>
<feature type="domain" description="Serine aminopeptidase S33" evidence="2">
    <location>
        <begin position="65"/>
        <end position="182"/>
    </location>
</feature>
<protein>
    <submittedName>
        <fullName evidence="3">Alpha/beta hydrolase</fullName>
    </submittedName>
</protein>
<dbReference type="InterPro" id="IPR029058">
    <property type="entry name" value="AB_hydrolase_fold"/>
</dbReference>
<dbReference type="Gene3D" id="3.40.50.1820">
    <property type="entry name" value="alpha/beta hydrolase"/>
    <property type="match status" value="1"/>
</dbReference>
<evidence type="ECO:0000256" key="1">
    <source>
        <dbReference type="ARBA" id="ARBA00022801"/>
    </source>
</evidence>
<reference evidence="3" key="1">
    <citation type="submission" date="2023-07" db="EMBL/GenBank/DDBJ databases">
        <title>The genome sequence of Rhodocytophaga aerolata KACC 12507.</title>
        <authorList>
            <person name="Zhang X."/>
        </authorList>
    </citation>
    <scope>NUCLEOTIDE SEQUENCE</scope>
    <source>
        <strain evidence="3">KACC 12507</strain>
    </source>
</reference>
<sequence length="343" mass="38210">MKILKTSMAILCFGFFLLSCDKEKSITEPGNLVPKTVMEDPTIPSVNINGAKLHAQAFGPADSTLIVCLHGGPGANFRYMLNCKSLADKGYRVIFYDQRGSGLSQRFPGGWYKNQGAKAIEKTFYDDLKAILHHYKTHPNQKVVLLTQSWGSMLGTGYAGKYPDDIDGLILAEPGGLKWEDVLEYVGKTRSLGLWSETLNDAAYTDQFLTGKENQHEILDYKMAQLSAANTVVGDIKSTLGPNGIYYQSVRDGAVISSAMFEIGEKYKPDFSEQIARFQKKVLFFYSSNNKAYPDSWAQKIMLVYPNKDVFKVQGVGHSGMLDQIDTWTTVTEPKVLQYLNSL</sequence>
<proteinExistence type="predicted"/>
<dbReference type="InterPro" id="IPR002410">
    <property type="entry name" value="Peptidase_S33"/>
</dbReference>
<dbReference type="RefSeq" id="WP_302042164.1">
    <property type="nucleotide sequence ID" value="NZ_JAUKPO010000055.1"/>
</dbReference>
<keyword evidence="4" id="KW-1185">Reference proteome</keyword>
<keyword evidence="1 3" id="KW-0378">Hydrolase</keyword>
<evidence type="ECO:0000259" key="2">
    <source>
        <dbReference type="Pfam" id="PF12146"/>
    </source>
</evidence>
<dbReference type="PANTHER" id="PTHR42886">
    <property type="entry name" value="RE40534P-RELATED"/>
    <property type="match status" value="1"/>
</dbReference>
<evidence type="ECO:0000313" key="4">
    <source>
        <dbReference type="Proteomes" id="UP001168528"/>
    </source>
</evidence>
<name>A0ABT8RGY2_9BACT</name>
<dbReference type="PROSITE" id="PS51257">
    <property type="entry name" value="PROKAR_LIPOPROTEIN"/>
    <property type="match status" value="1"/>
</dbReference>
<dbReference type="GO" id="GO:0016787">
    <property type="term" value="F:hydrolase activity"/>
    <property type="evidence" value="ECO:0007669"/>
    <property type="project" value="UniProtKB-KW"/>
</dbReference>
<dbReference type="SUPFAM" id="SSF53474">
    <property type="entry name" value="alpha/beta-Hydrolases"/>
    <property type="match status" value="1"/>
</dbReference>
<accession>A0ABT8RGY2</accession>
<dbReference type="Pfam" id="PF12146">
    <property type="entry name" value="Hydrolase_4"/>
    <property type="match status" value="1"/>
</dbReference>